<name>A0A383RCF3_PAEAL</name>
<protein>
    <submittedName>
        <fullName evidence="1">Uncharacterized protein</fullName>
    </submittedName>
</protein>
<organism evidence="1 2">
    <name type="scientific">Paenibacillus alvei</name>
    <name type="common">Bacillus alvei</name>
    <dbReference type="NCBI Taxonomy" id="44250"/>
    <lineage>
        <taxon>Bacteria</taxon>
        <taxon>Bacillati</taxon>
        <taxon>Bacillota</taxon>
        <taxon>Bacilli</taxon>
        <taxon>Bacillales</taxon>
        <taxon>Paenibacillaceae</taxon>
        <taxon>Paenibacillus</taxon>
    </lineage>
</organism>
<evidence type="ECO:0000313" key="2">
    <source>
        <dbReference type="Proteomes" id="UP000304148"/>
    </source>
</evidence>
<evidence type="ECO:0000313" key="1">
    <source>
        <dbReference type="EMBL" id="SYX83976.1"/>
    </source>
</evidence>
<gene>
    <name evidence="1" type="ORF">PBLR_12398</name>
</gene>
<sequence length="96" mass="11048">MIVPAHLDGAKVIMYVDNDVNRPIAKMLYEEDNGSSKEIIITGLALAKYENSNDYYLFLCDKNWEVYQDFDMGSIEEALHSSIASFELNKSDWKYV</sequence>
<reference evidence="2" key="1">
    <citation type="submission" date="2018-08" db="EMBL/GenBank/DDBJ databases">
        <authorList>
            <person name="Chevrot R."/>
        </authorList>
    </citation>
    <scope>NUCLEOTIDE SEQUENCE [LARGE SCALE GENOMIC DNA]</scope>
</reference>
<dbReference type="EMBL" id="LS992241">
    <property type="protein sequence ID" value="SYX83976.1"/>
    <property type="molecule type" value="Genomic_DNA"/>
</dbReference>
<dbReference type="Proteomes" id="UP000304148">
    <property type="component" value="Chromosome"/>
</dbReference>
<proteinExistence type="predicted"/>
<accession>A0A383RCF3</accession>
<dbReference type="AlphaFoldDB" id="A0A383RCF3"/>
<dbReference type="RefSeq" id="WP_138185951.1">
    <property type="nucleotide sequence ID" value="NZ_LS992241.1"/>
</dbReference>